<dbReference type="SUPFAM" id="SSF55874">
    <property type="entry name" value="ATPase domain of HSP90 chaperone/DNA topoisomerase II/histidine kinase"/>
    <property type="match status" value="1"/>
</dbReference>
<keyword evidence="4" id="KW-1185">Reference proteome</keyword>
<dbReference type="InterPro" id="IPR003594">
    <property type="entry name" value="HATPase_dom"/>
</dbReference>
<keyword evidence="3" id="KW-0547">Nucleotide-binding</keyword>
<dbReference type="GO" id="GO:0005524">
    <property type="term" value="F:ATP binding"/>
    <property type="evidence" value="ECO:0007669"/>
    <property type="project" value="UniProtKB-KW"/>
</dbReference>
<organism evidence="3 4">
    <name type="scientific">Streptomyces ochraceiscleroticus</name>
    <dbReference type="NCBI Taxonomy" id="47761"/>
    <lineage>
        <taxon>Bacteria</taxon>
        <taxon>Bacillati</taxon>
        <taxon>Actinomycetota</taxon>
        <taxon>Actinomycetes</taxon>
        <taxon>Kitasatosporales</taxon>
        <taxon>Streptomycetaceae</taxon>
        <taxon>Streptomyces</taxon>
    </lineage>
</organism>
<keyword evidence="3" id="KW-0067">ATP-binding</keyword>
<dbReference type="PANTHER" id="PTHR35526:SF3">
    <property type="entry name" value="ANTI-SIGMA-F FACTOR RSBW"/>
    <property type="match status" value="1"/>
</dbReference>
<comment type="caution">
    <text evidence="3">The sequence shown here is derived from an EMBL/GenBank/DDBJ whole genome shotgun (WGS) entry which is preliminary data.</text>
</comment>
<protein>
    <submittedName>
        <fullName evidence="3">ATP-binding protein</fullName>
    </submittedName>
</protein>
<evidence type="ECO:0000313" key="3">
    <source>
        <dbReference type="EMBL" id="MFC6062832.1"/>
    </source>
</evidence>
<evidence type="ECO:0000256" key="1">
    <source>
        <dbReference type="ARBA" id="ARBA00022527"/>
    </source>
</evidence>
<feature type="domain" description="Histidine kinase/HSP90-like ATPase" evidence="2">
    <location>
        <begin position="21"/>
        <end position="129"/>
    </location>
</feature>
<dbReference type="CDD" id="cd16936">
    <property type="entry name" value="HATPase_RsbW-like"/>
    <property type="match status" value="1"/>
</dbReference>
<accession>A0ABW1MIR1</accession>
<dbReference type="InterPro" id="IPR050267">
    <property type="entry name" value="Anti-sigma-factor_SerPK"/>
</dbReference>
<dbReference type="InterPro" id="IPR036890">
    <property type="entry name" value="HATPase_C_sf"/>
</dbReference>
<dbReference type="PANTHER" id="PTHR35526">
    <property type="entry name" value="ANTI-SIGMA-F FACTOR RSBW-RELATED"/>
    <property type="match status" value="1"/>
</dbReference>
<keyword evidence="1" id="KW-0418">Kinase</keyword>
<sequence>MTVTRPHAIGAPGYSETWRCEPQTVGRARSLVKAALNTWGLECLVDRSELIVSELVTNSVEHSQSRVVRVSITRPKSALVVIAVSDRSKALPAYQVPEEDAEGGRGLYLVDVTADCWETDVRHWGKTVRAELRVKEDD</sequence>
<dbReference type="Gene3D" id="3.30.565.10">
    <property type="entry name" value="Histidine kinase-like ATPase, C-terminal domain"/>
    <property type="match status" value="1"/>
</dbReference>
<name>A0ABW1MIR1_9ACTN</name>
<proteinExistence type="predicted"/>
<evidence type="ECO:0000313" key="4">
    <source>
        <dbReference type="Proteomes" id="UP001596139"/>
    </source>
</evidence>
<dbReference type="RefSeq" id="WP_031056317.1">
    <property type="nucleotide sequence ID" value="NZ_JBHSPX010000003.1"/>
</dbReference>
<evidence type="ECO:0000259" key="2">
    <source>
        <dbReference type="Pfam" id="PF13581"/>
    </source>
</evidence>
<dbReference type="Proteomes" id="UP001596139">
    <property type="component" value="Unassembled WGS sequence"/>
</dbReference>
<keyword evidence="1" id="KW-0723">Serine/threonine-protein kinase</keyword>
<dbReference type="EMBL" id="JBHSPX010000003">
    <property type="protein sequence ID" value="MFC6062832.1"/>
    <property type="molecule type" value="Genomic_DNA"/>
</dbReference>
<gene>
    <name evidence="3" type="ORF">ACFP4F_09740</name>
</gene>
<keyword evidence="1" id="KW-0808">Transferase</keyword>
<dbReference type="Pfam" id="PF13581">
    <property type="entry name" value="HATPase_c_2"/>
    <property type="match status" value="1"/>
</dbReference>
<reference evidence="4" key="1">
    <citation type="journal article" date="2019" name="Int. J. Syst. Evol. Microbiol.">
        <title>The Global Catalogue of Microorganisms (GCM) 10K type strain sequencing project: providing services to taxonomists for standard genome sequencing and annotation.</title>
        <authorList>
            <consortium name="The Broad Institute Genomics Platform"/>
            <consortium name="The Broad Institute Genome Sequencing Center for Infectious Disease"/>
            <person name="Wu L."/>
            <person name="Ma J."/>
        </authorList>
    </citation>
    <scope>NUCLEOTIDE SEQUENCE [LARGE SCALE GENOMIC DNA]</scope>
    <source>
        <strain evidence="4">CGMCC 1.15180</strain>
    </source>
</reference>